<dbReference type="GO" id="GO:0005789">
    <property type="term" value="C:endoplasmic reticulum membrane"/>
    <property type="evidence" value="ECO:0007669"/>
    <property type="project" value="InterPro"/>
</dbReference>
<proteinExistence type="inferred from homology"/>
<keyword evidence="6" id="KW-1185">Reference proteome</keyword>
<dbReference type="InterPro" id="IPR000535">
    <property type="entry name" value="MSP_dom"/>
</dbReference>
<accession>A0A6I8V2F9</accession>
<gene>
    <name evidence="7" type="primary">fan</name>
</gene>
<dbReference type="Bgee" id="FBgn0249971">
    <property type="expression patterns" value="Expressed in male reproductive system and 1 other cell type or tissue"/>
</dbReference>
<evidence type="ECO:0000256" key="1">
    <source>
        <dbReference type="ARBA" id="ARBA00004211"/>
    </source>
</evidence>
<dbReference type="ExpressionAtlas" id="B5DRS4">
    <property type="expression patterns" value="baseline"/>
</dbReference>
<reference evidence="7" key="1">
    <citation type="submission" date="2025-08" db="UniProtKB">
        <authorList>
            <consortium name="RefSeq"/>
        </authorList>
    </citation>
    <scope>IDENTIFICATION</scope>
    <source>
        <strain evidence="7">MV-25-SWS-2005</strain>
        <tissue evidence="7">Whole body</tissue>
    </source>
</reference>
<dbReference type="PROSITE" id="PS50202">
    <property type="entry name" value="MSP"/>
    <property type="match status" value="1"/>
</dbReference>
<evidence type="ECO:0000256" key="3">
    <source>
        <dbReference type="ARBA" id="ARBA00022692"/>
    </source>
</evidence>
<evidence type="ECO:0000313" key="7">
    <source>
        <dbReference type="RefSeq" id="XP_002135539.1"/>
    </source>
</evidence>
<evidence type="ECO:0000256" key="4">
    <source>
        <dbReference type="ARBA" id="ARBA00022989"/>
    </source>
</evidence>
<dbReference type="Gene3D" id="2.60.40.10">
    <property type="entry name" value="Immunoglobulins"/>
    <property type="match status" value="1"/>
</dbReference>
<comment type="subcellular location">
    <subcellularLocation>
        <location evidence="1">Membrane</location>
        <topology evidence="1">Single-pass type IV membrane protein</topology>
    </subcellularLocation>
</comment>
<sequence length="240" mass="27267">MAKNIADIIAHEPADALIFKGPFDKTFKRTLVIRSLTEKDVAFKMKTTSPELFCVRPNVGILSAKSSVNIKIYMQPTTLSLTPNLFEKRHKFLILASEVTDHVDDVHQFFRGLDSTKVWEGRVRCELTNNLDASIRHTAGGETTEVSDRVYDALAAIKLELKDKDMLQKKVDSLEKVRQDLTQEIKELRDPAQKGKKVRKLLRQRSPNRFMFLAGLLIVGAIIFFGNYGNAILQLFEQAF</sequence>
<keyword evidence="5" id="KW-0472">Membrane</keyword>
<dbReference type="GeneID" id="6900207"/>
<dbReference type="GO" id="GO:0090158">
    <property type="term" value="P:endoplasmic reticulum membrane organization"/>
    <property type="evidence" value="ECO:0007669"/>
    <property type="project" value="TreeGrafter"/>
</dbReference>
<dbReference type="GO" id="GO:0005886">
    <property type="term" value="C:plasma membrane"/>
    <property type="evidence" value="ECO:0007669"/>
    <property type="project" value="TreeGrafter"/>
</dbReference>
<dbReference type="SMR" id="B5DRS4"/>
<dbReference type="InterPro" id="IPR013783">
    <property type="entry name" value="Ig-like_fold"/>
</dbReference>
<dbReference type="Pfam" id="PF00635">
    <property type="entry name" value="Motile_Sperm"/>
    <property type="match status" value="1"/>
</dbReference>
<dbReference type="OMA" id="INEAICY"/>
<dbReference type="GO" id="GO:0061817">
    <property type="term" value="P:endoplasmic reticulum-plasma membrane tethering"/>
    <property type="evidence" value="ECO:0007669"/>
    <property type="project" value="TreeGrafter"/>
</dbReference>
<dbReference type="eggNOG" id="KOG0439">
    <property type="taxonomic scope" value="Eukaryota"/>
</dbReference>
<dbReference type="Proteomes" id="UP000001819">
    <property type="component" value="Chromosome X"/>
</dbReference>
<dbReference type="GO" id="GO:0033149">
    <property type="term" value="F:FFAT motif binding"/>
    <property type="evidence" value="ECO:0007669"/>
    <property type="project" value="TreeGrafter"/>
</dbReference>
<evidence type="ECO:0000256" key="5">
    <source>
        <dbReference type="ARBA" id="ARBA00023136"/>
    </source>
</evidence>
<dbReference type="HOGENOM" id="CLU_032848_2_0_1"/>
<comment type="similarity">
    <text evidence="2">Belongs to the VAMP-associated protein (VAP) (TC 9.B.17) family.</text>
</comment>
<protein>
    <submittedName>
        <fullName evidence="7">Vesicle-associated membrane protein-associated protein B/C</fullName>
    </submittedName>
</protein>
<accession>B5DRS4</accession>
<keyword evidence="3" id="KW-0812">Transmembrane</keyword>
<dbReference type="InterPro" id="IPR016763">
    <property type="entry name" value="VAP"/>
</dbReference>
<keyword evidence="4" id="KW-1133">Transmembrane helix</keyword>
<dbReference type="KEGG" id="dpo:6900207"/>
<dbReference type="RefSeq" id="XP_002135539.1">
    <property type="nucleotide sequence ID" value="XM_002135503.3"/>
</dbReference>
<dbReference type="InParanoid" id="B5DRS4"/>
<dbReference type="InterPro" id="IPR008962">
    <property type="entry name" value="PapD-like_sf"/>
</dbReference>
<dbReference type="PANTHER" id="PTHR10809">
    <property type="entry name" value="VESICLE-ASSOCIATED MEMBRANE PROTEIN-ASSOCIATED PROTEIN"/>
    <property type="match status" value="1"/>
</dbReference>
<evidence type="ECO:0000256" key="2">
    <source>
        <dbReference type="ARBA" id="ARBA00008932"/>
    </source>
</evidence>
<evidence type="ECO:0000313" key="6">
    <source>
        <dbReference type="Proteomes" id="UP000001819"/>
    </source>
</evidence>
<dbReference type="AlphaFoldDB" id="B5DRS4"/>
<organism evidence="6 7">
    <name type="scientific">Drosophila pseudoobscura pseudoobscura</name>
    <name type="common">Fruit fly</name>
    <dbReference type="NCBI Taxonomy" id="46245"/>
    <lineage>
        <taxon>Eukaryota</taxon>
        <taxon>Metazoa</taxon>
        <taxon>Ecdysozoa</taxon>
        <taxon>Arthropoda</taxon>
        <taxon>Hexapoda</taxon>
        <taxon>Insecta</taxon>
        <taxon>Pterygota</taxon>
        <taxon>Neoptera</taxon>
        <taxon>Endopterygota</taxon>
        <taxon>Diptera</taxon>
        <taxon>Brachycera</taxon>
        <taxon>Muscomorpha</taxon>
        <taxon>Ephydroidea</taxon>
        <taxon>Drosophilidae</taxon>
        <taxon>Drosophila</taxon>
        <taxon>Sophophora</taxon>
    </lineage>
</organism>
<dbReference type="SUPFAM" id="SSF49354">
    <property type="entry name" value="PapD-like"/>
    <property type="match status" value="1"/>
</dbReference>
<dbReference type="FunCoup" id="B5DRS4">
    <property type="interactions" value="45"/>
</dbReference>
<dbReference type="PANTHER" id="PTHR10809:SF6">
    <property type="entry name" value="AT11025P-RELATED"/>
    <property type="match status" value="1"/>
</dbReference>
<dbReference type="STRING" id="46245.B5DRS4"/>
<name>B5DRS4_DROPS</name>